<proteinExistence type="predicted"/>
<dbReference type="Proteomes" id="UP001374579">
    <property type="component" value="Unassembled WGS sequence"/>
</dbReference>
<keyword evidence="4" id="KW-1185">Reference proteome</keyword>
<dbReference type="EMBL" id="JBAMIC010000024">
    <property type="protein sequence ID" value="KAK7090963.1"/>
    <property type="molecule type" value="Genomic_DNA"/>
</dbReference>
<feature type="signal peptide" evidence="2">
    <location>
        <begin position="1"/>
        <end position="18"/>
    </location>
</feature>
<evidence type="ECO:0000256" key="1">
    <source>
        <dbReference type="SAM" id="MobiDB-lite"/>
    </source>
</evidence>
<evidence type="ECO:0000256" key="2">
    <source>
        <dbReference type="SAM" id="SignalP"/>
    </source>
</evidence>
<accession>A0AAN9G0L5</accession>
<reference evidence="3 4" key="1">
    <citation type="submission" date="2024-02" db="EMBL/GenBank/DDBJ databases">
        <title>Chromosome-scale genome assembly of the rough periwinkle Littorina saxatilis.</title>
        <authorList>
            <person name="De Jode A."/>
            <person name="Faria R."/>
            <person name="Formenti G."/>
            <person name="Sims Y."/>
            <person name="Smith T.P."/>
            <person name="Tracey A."/>
            <person name="Wood J.M.D."/>
            <person name="Zagrodzka Z.B."/>
            <person name="Johannesson K."/>
            <person name="Butlin R.K."/>
            <person name="Leder E.H."/>
        </authorList>
    </citation>
    <scope>NUCLEOTIDE SEQUENCE [LARGE SCALE GENOMIC DNA]</scope>
    <source>
        <strain evidence="3">Snail1</strain>
        <tissue evidence="3">Muscle</tissue>
    </source>
</reference>
<dbReference type="AlphaFoldDB" id="A0AAN9G0L5"/>
<protein>
    <submittedName>
        <fullName evidence="3">Uncharacterized protein</fullName>
    </submittedName>
</protein>
<name>A0AAN9G0L5_9CAEN</name>
<feature type="compositionally biased region" description="Low complexity" evidence="1">
    <location>
        <begin position="99"/>
        <end position="115"/>
    </location>
</feature>
<evidence type="ECO:0000313" key="3">
    <source>
        <dbReference type="EMBL" id="KAK7090963.1"/>
    </source>
</evidence>
<organism evidence="3 4">
    <name type="scientific">Littorina saxatilis</name>
    <dbReference type="NCBI Taxonomy" id="31220"/>
    <lineage>
        <taxon>Eukaryota</taxon>
        <taxon>Metazoa</taxon>
        <taxon>Spiralia</taxon>
        <taxon>Lophotrochozoa</taxon>
        <taxon>Mollusca</taxon>
        <taxon>Gastropoda</taxon>
        <taxon>Caenogastropoda</taxon>
        <taxon>Littorinimorpha</taxon>
        <taxon>Littorinoidea</taxon>
        <taxon>Littorinidae</taxon>
        <taxon>Littorina</taxon>
    </lineage>
</organism>
<evidence type="ECO:0000313" key="4">
    <source>
        <dbReference type="Proteomes" id="UP001374579"/>
    </source>
</evidence>
<gene>
    <name evidence="3" type="ORF">V1264_010692</name>
</gene>
<sequence length="348" mass="38157">MYIYKPALLFLLGHIAAALRTCVDVQNTLIACVVSSDVDPMVMSGQEDVDKLCWHVSVMLECVSEARDTCPNLPILADESFARAIRDMEQQRAGHCQSEETTPVPSTITTSTSMSNDQPRPCDPVAAMIRCNDFMTGVTPGDVKAMCTPGEAYLTCLTNIVHTCPEHSDLLPFDLQDAIGSTRSILKHECPATLAEKECQGKIEDAKRSCADYLSDGNGDYCRSLEVYVGCLHNTLSSCPDQELQESISNQYRHHCEKPIGSQKCPDDVQAAIMECSANIMGGPPGDPDAYCRLSEEYFNCLEDLMDACENDTRFSAFPMPPNIDQLRQQAHLMCNPSPAENIITAGP</sequence>
<feature type="chain" id="PRO_5042955113" evidence="2">
    <location>
        <begin position="19"/>
        <end position="348"/>
    </location>
</feature>
<keyword evidence="2" id="KW-0732">Signal</keyword>
<comment type="caution">
    <text evidence="3">The sequence shown here is derived from an EMBL/GenBank/DDBJ whole genome shotgun (WGS) entry which is preliminary data.</text>
</comment>
<feature type="region of interest" description="Disordered" evidence="1">
    <location>
        <begin position="93"/>
        <end position="119"/>
    </location>
</feature>